<organism evidence="2 3">
    <name type="scientific">Nocardia halotolerans</name>
    <dbReference type="NCBI Taxonomy" id="1755878"/>
    <lineage>
        <taxon>Bacteria</taxon>
        <taxon>Bacillati</taxon>
        <taxon>Actinomycetota</taxon>
        <taxon>Actinomycetes</taxon>
        <taxon>Mycobacteriales</taxon>
        <taxon>Nocardiaceae</taxon>
        <taxon>Nocardia</taxon>
    </lineage>
</organism>
<evidence type="ECO:0000313" key="2">
    <source>
        <dbReference type="EMBL" id="MFC4377512.1"/>
    </source>
</evidence>
<comment type="caution">
    <text evidence="2">The sequence shown here is derived from an EMBL/GenBank/DDBJ whole genome shotgun (WGS) entry which is preliminary data.</text>
</comment>
<reference evidence="3" key="1">
    <citation type="journal article" date="2019" name="Int. J. Syst. Evol. Microbiol.">
        <title>The Global Catalogue of Microorganisms (GCM) 10K type strain sequencing project: providing services to taxonomists for standard genome sequencing and annotation.</title>
        <authorList>
            <consortium name="The Broad Institute Genomics Platform"/>
            <consortium name="The Broad Institute Genome Sequencing Center for Infectious Disease"/>
            <person name="Wu L."/>
            <person name="Ma J."/>
        </authorList>
    </citation>
    <scope>NUCLEOTIDE SEQUENCE [LARGE SCALE GENOMIC DNA]</scope>
    <source>
        <strain evidence="3">IBRC-M 10490</strain>
    </source>
</reference>
<dbReference type="EMBL" id="JBHSDL010000030">
    <property type="protein sequence ID" value="MFC4377512.1"/>
    <property type="molecule type" value="Genomic_DNA"/>
</dbReference>
<gene>
    <name evidence="2" type="ORF">ACFO5K_25860</name>
</gene>
<evidence type="ECO:0000256" key="1">
    <source>
        <dbReference type="SAM" id="Coils"/>
    </source>
</evidence>
<keyword evidence="3" id="KW-1185">Reference proteome</keyword>
<protein>
    <recommendedName>
        <fullName evidence="4">Colicin import membrane protein</fullName>
    </recommendedName>
</protein>
<accession>A0ABV8VPA7</accession>
<dbReference type="RefSeq" id="WP_378568214.1">
    <property type="nucleotide sequence ID" value="NZ_JBHSDL010000030.1"/>
</dbReference>
<dbReference type="Proteomes" id="UP001595844">
    <property type="component" value="Unassembled WGS sequence"/>
</dbReference>
<feature type="coiled-coil region" evidence="1">
    <location>
        <begin position="14"/>
        <end position="119"/>
    </location>
</feature>
<keyword evidence="1" id="KW-0175">Coiled coil</keyword>
<name>A0ABV8VPA7_9NOCA</name>
<proteinExistence type="predicted"/>
<evidence type="ECO:0008006" key="4">
    <source>
        <dbReference type="Google" id="ProtNLM"/>
    </source>
</evidence>
<sequence length="196" mass="21522">MTHSPIEDLVADHLRRVRMLRVEFEDERARLQAKGDELLAAARAAEERAAAERAAGQLAAEQLAAEQLAAEQLAAEQRGSAAGPQPFVDIDAARREEQLREATTRAAAEQARAVAAENAQWAAARAAEQPPVAEHAVAGWRPVGDPTALQEDELRAAREAIARSAAARRAAERVEPVDYDGYDQESEYFRRKDWFS</sequence>
<evidence type="ECO:0000313" key="3">
    <source>
        <dbReference type="Proteomes" id="UP001595844"/>
    </source>
</evidence>